<keyword evidence="2" id="KW-0732">Signal</keyword>
<feature type="signal peptide" evidence="2">
    <location>
        <begin position="1"/>
        <end position="26"/>
    </location>
</feature>
<dbReference type="Proteomes" id="UP000827986">
    <property type="component" value="Unassembled WGS sequence"/>
</dbReference>
<reference evidence="3" key="1">
    <citation type="submission" date="2021-09" db="EMBL/GenBank/DDBJ databases">
        <title>The genome of Mauremys mutica provides insights into the evolution of semi-aquatic lifestyle.</title>
        <authorList>
            <person name="Gong S."/>
            <person name="Gao Y."/>
        </authorList>
    </citation>
    <scope>NUCLEOTIDE SEQUENCE</scope>
    <source>
        <strain evidence="3">MM-2020</strain>
        <tissue evidence="3">Muscle</tissue>
    </source>
</reference>
<feature type="region of interest" description="Disordered" evidence="1">
    <location>
        <begin position="53"/>
        <end position="103"/>
    </location>
</feature>
<dbReference type="EMBL" id="JAHDVG010000484">
    <property type="protein sequence ID" value="KAH1169857.1"/>
    <property type="molecule type" value="Genomic_DNA"/>
</dbReference>
<accession>A0A9D4ANT5</accession>
<evidence type="ECO:0000313" key="4">
    <source>
        <dbReference type="Proteomes" id="UP000827986"/>
    </source>
</evidence>
<protein>
    <submittedName>
        <fullName evidence="3">Uncharacterized protein</fullName>
    </submittedName>
</protein>
<gene>
    <name evidence="3" type="ORF">KIL84_000842</name>
</gene>
<evidence type="ECO:0000256" key="2">
    <source>
        <dbReference type="SAM" id="SignalP"/>
    </source>
</evidence>
<dbReference type="AlphaFoldDB" id="A0A9D4ANT5"/>
<evidence type="ECO:0000313" key="3">
    <source>
        <dbReference type="EMBL" id="KAH1169857.1"/>
    </source>
</evidence>
<sequence length="103" mass="10755">MHCGRRNPSLPACFAATSGLIRVLLSVPHCMLGVVVQVALRCAACRDIADHIPEPRPAPPSSTEAGLVYAEGAGIGSHGSPALPRRGRGRRRLRLRPSGGGRG</sequence>
<evidence type="ECO:0000256" key="1">
    <source>
        <dbReference type="SAM" id="MobiDB-lite"/>
    </source>
</evidence>
<proteinExistence type="predicted"/>
<feature type="chain" id="PRO_5039324941" evidence="2">
    <location>
        <begin position="27"/>
        <end position="103"/>
    </location>
</feature>
<organism evidence="3 4">
    <name type="scientific">Mauremys mutica</name>
    <name type="common">yellowpond turtle</name>
    <dbReference type="NCBI Taxonomy" id="74926"/>
    <lineage>
        <taxon>Eukaryota</taxon>
        <taxon>Metazoa</taxon>
        <taxon>Chordata</taxon>
        <taxon>Craniata</taxon>
        <taxon>Vertebrata</taxon>
        <taxon>Euteleostomi</taxon>
        <taxon>Archelosauria</taxon>
        <taxon>Testudinata</taxon>
        <taxon>Testudines</taxon>
        <taxon>Cryptodira</taxon>
        <taxon>Durocryptodira</taxon>
        <taxon>Testudinoidea</taxon>
        <taxon>Geoemydidae</taxon>
        <taxon>Geoemydinae</taxon>
        <taxon>Mauremys</taxon>
    </lineage>
</organism>
<name>A0A9D4ANT5_9SAUR</name>
<keyword evidence="4" id="KW-1185">Reference proteome</keyword>
<feature type="compositionally biased region" description="Basic residues" evidence="1">
    <location>
        <begin position="85"/>
        <end position="95"/>
    </location>
</feature>
<comment type="caution">
    <text evidence="3">The sequence shown here is derived from an EMBL/GenBank/DDBJ whole genome shotgun (WGS) entry which is preliminary data.</text>
</comment>